<name>A0A8J3D554_9BACT</name>
<evidence type="ECO:0000313" key="2">
    <source>
        <dbReference type="Proteomes" id="UP000598271"/>
    </source>
</evidence>
<dbReference type="SUPFAM" id="SSF56935">
    <property type="entry name" value="Porins"/>
    <property type="match status" value="1"/>
</dbReference>
<dbReference type="AlphaFoldDB" id="A0A8J3D554"/>
<accession>A0A8J3D554</accession>
<keyword evidence="2" id="KW-1185">Reference proteome</keyword>
<organism evidence="1 2">
    <name type="scientific">Persicitalea jodogahamensis</name>
    <dbReference type="NCBI Taxonomy" id="402147"/>
    <lineage>
        <taxon>Bacteria</taxon>
        <taxon>Pseudomonadati</taxon>
        <taxon>Bacteroidota</taxon>
        <taxon>Cytophagia</taxon>
        <taxon>Cytophagales</taxon>
        <taxon>Spirosomataceae</taxon>
        <taxon>Persicitalea</taxon>
    </lineage>
</organism>
<reference evidence="1 2" key="1">
    <citation type="journal article" date="2014" name="Int. J. Syst. Evol. Microbiol.">
        <title>Complete genome sequence of Corynebacterium casei LMG S-19264T (=DSM 44701T), isolated from a smear-ripened cheese.</title>
        <authorList>
            <consortium name="US DOE Joint Genome Institute (JGI-PGF)"/>
            <person name="Walter F."/>
            <person name="Albersmeier A."/>
            <person name="Kalinowski J."/>
            <person name="Ruckert C."/>
        </authorList>
    </citation>
    <scope>NUCLEOTIDE SEQUENCE [LARGE SCALE GENOMIC DNA]</scope>
    <source>
        <strain evidence="1 2">KCTC 12866</strain>
    </source>
</reference>
<comment type="caution">
    <text evidence="1">The sequence shown here is derived from an EMBL/GenBank/DDBJ whole genome shotgun (WGS) entry which is preliminary data.</text>
</comment>
<proteinExistence type="predicted"/>
<sequence>MVGYERSVSKPFTIASDQLTTQVLPMVSRETSQTLGEVKVTAAKPFVEQLPYKTVINVENNIVASGGNALEVLERAPGVLVDNQSERIVLKGREGILMMIDDKPTYLSAQEVLNLLRNTPANSIETIELITNPSAR</sequence>
<dbReference type="EMBL" id="BMXF01000003">
    <property type="protein sequence ID" value="GHB75502.1"/>
    <property type="molecule type" value="Genomic_DNA"/>
</dbReference>
<protein>
    <submittedName>
        <fullName evidence="1">Uncharacterized protein</fullName>
    </submittedName>
</protein>
<dbReference type="Proteomes" id="UP000598271">
    <property type="component" value="Unassembled WGS sequence"/>
</dbReference>
<gene>
    <name evidence="1" type="ORF">GCM10007390_31560</name>
</gene>
<evidence type="ECO:0000313" key="1">
    <source>
        <dbReference type="EMBL" id="GHB75502.1"/>
    </source>
</evidence>